<feature type="domain" description="UGSC-like" evidence="1">
    <location>
        <begin position="1"/>
        <end position="70"/>
    </location>
</feature>
<proteinExistence type="predicted"/>
<dbReference type="PATRIC" id="fig|1117379.3.peg.2831"/>
<keyword evidence="3" id="KW-1185">Reference proteome</keyword>
<dbReference type="Pfam" id="PF24696">
    <property type="entry name" value="UGSC"/>
    <property type="match status" value="1"/>
</dbReference>
<evidence type="ECO:0000313" key="3">
    <source>
        <dbReference type="Proteomes" id="UP000006316"/>
    </source>
</evidence>
<gene>
    <name evidence="2" type="ORF">BABA_13712</name>
</gene>
<dbReference type="Proteomes" id="UP000006316">
    <property type="component" value="Unassembled WGS sequence"/>
</dbReference>
<sequence length="81" mass="9154">MRDGIILEGLGIKSVVLITEAFRREALAQIKALKREDLEIVFVPHPIAGLKVEEVVEIAHQYYPQIKEALIRNGFKQEVTA</sequence>
<accession>K6DF63</accession>
<dbReference type="STRING" id="1117379.BABA_13712"/>
<organism evidence="2 3">
    <name type="scientific">Neobacillus bataviensis LMG 21833</name>
    <dbReference type="NCBI Taxonomy" id="1117379"/>
    <lineage>
        <taxon>Bacteria</taxon>
        <taxon>Bacillati</taxon>
        <taxon>Bacillota</taxon>
        <taxon>Bacilli</taxon>
        <taxon>Bacillales</taxon>
        <taxon>Bacillaceae</taxon>
        <taxon>Neobacillus</taxon>
    </lineage>
</organism>
<comment type="caution">
    <text evidence="2">The sequence shown here is derived from an EMBL/GenBank/DDBJ whole genome shotgun (WGS) entry which is preliminary data.</text>
</comment>
<name>K6DF63_9BACI</name>
<dbReference type="InterPro" id="IPR057767">
    <property type="entry name" value="UGSC-like_dom"/>
</dbReference>
<protein>
    <recommendedName>
        <fullName evidence="1">UGSC-like domain-containing protein</fullName>
    </recommendedName>
</protein>
<dbReference type="AlphaFoldDB" id="K6DF63"/>
<evidence type="ECO:0000313" key="2">
    <source>
        <dbReference type="EMBL" id="EKN66949.1"/>
    </source>
</evidence>
<dbReference type="EMBL" id="AJLS01000097">
    <property type="protein sequence ID" value="EKN66949.1"/>
    <property type="molecule type" value="Genomic_DNA"/>
</dbReference>
<evidence type="ECO:0000259" key="1">
    <source>
        <dbReference type="Pfam" id="PF24696"/>
    </source>
</evidence>
<reference evidence="2 3" key="1">
    <citation type="journal article" date="2012" name="Front. Microbiol.">
        <title>Redundancy and modularity in membrane-associated dissimilatory nitrate reduction in Bacillus.</title>
        <authorList>
            <person name="Heylen K."/>
            <person name="Keltjens J."/>
        </authorList>
    </citation>
    <scope>NUCLEOTIDE SEQUENCE [LARGE SCALE GENOMIC DNA]</scope>
    <source>
        <strain evidence="3">LMG 21833T</strain>
    </source>
</reference>